<name>A0A0E9WMU9_ANGAN</name>
<evidence type="ECO:0000313" key="2">
    <source>
        <dbReference type="EMBL" id="JAH91697.1"/>
    </source>
</evidence>
<reference evidence="2" key="2">
    <citation type="journal article" date="2015" name="Fish Shellfish Immunol.">
        <title>Early steps in the European eel (Anguilla anguilla)-Vibrio vulnificus interaction in the gills: Role of the RtxA13 toxin.</title>
        <authorList>
            <person name="Callol A."/>
            <person name="Pajuelo D."/>
            <person name="Ebbesson L."/>
            <person name="Teles M."/>
            <person name="MacKenzie S."/>
            <person name="Amaro C."/>
        </authorList>
    </citation>
    <scope>NUCLEOTIDE SEQUENCE</scope>
</reference>
<keyword evidence="1" id="KW-0812">Transmembrane</keyword>
<dbReference type="EMBL" id="GBXM01016880">
    <property type="protein sequence ID" value="JAH91697.1"/>
    <property type="molecule type" value="Transcribed_RNA"/>
</dbReference>
<reference evidence="2" key="1">
    <citation type="submission" date="2014-11" db="EMBL/GenBank/DDBJ databases">
        <authorList>
            <person name="Amaro Gonzalez C."/>
        </authorList>
    </citation>
    <scope>NUCLEOTIDE SEQUENCE</scope>
</reference>
<dbReference type="AlphaFoldDB" id="A0A0E9WMU9"/>
<organism evidence="2">
    <name type="scientific">Anguilla anguilla</name>
    <name type="common">European freshwater eel</name>
    <name type="synonym">Muraena anguilla</name>
    <dbReference type="NCBI Taxonomy" id="7936"/>
    <lineage>
        <taxon>Eukaryota</taxon>
        <taxon>Metazoa</taxon>
        <taxon>Chordata</taxon>
        <taxon>Craniata</taxon>
        <taxon>Vertebrata</taxon>
        <taxon>Euteleostomi</taxon>
        <taxon>Actinopterygii</taxon>
        <taxon>Neopterygii</taxon>
        <taxon>Teleostei</taxon>
        <taxon>Anguilliformes</taxon>
        <taxon>Anguillidae</taxon>
        <taxon>Anguilla</taxon>
    </lineage>
</organism>
<accession>A0A0E9WMU9</accession>
<keyword evidence="1" id="KW-0472">Membrane</keyword>
<evidence type="ECO:0000256" key="1">
    <source>
        <dbReference type="SAM" id="Phobius"/>
    </source>
</evidence>
<feature type="transmembrane region" description="Helical" evidence="1">
    <location>
        <begin position="36"/>
        <end position="58"/>
    </location>
</feature>
<protein>
    <submittedName>
        <fullName evidence="2">Uncharacterized protein</fullName>
    </submittedName>
</protein>
<sequence>MDEWLLKCASAKLSNMTVTIPLELAVSVIADRKEQFGLSMFGFLVLFVNWKCPTLVILQHLN</sequence>
<proteinExistence type="predicted"/>
<keyword evidence="1" id="KW-1133">Transmembrane helix</keyword>